<dbReference type="Proteomes" id="UP001631969">
    <property type="component" value="Unassembled WGS sequence"/>
</dbReference>
<dbReference type="EMBL" id="JBJURJ010000006">
    <property type="protein sequence ID" value="MFM9328687.1"/>
    <property type="molecule type" value="Genomic_DNA"/>
</dbReference>
<evidence type="ECO:0000313" key="2">
    <source>
        <dbReference type="Proteomes" id="UP001631969"/>
    </source>
</evidence>
<sequence length="372" mass="42727">MQKYDYLVFGAGIYGLYATKFLAEKGLKVALIEFDKEPLIRASYINQARVHNGYHYPRSVSTAAKSANYYQRFSEEFSFAVNKEFLKVYAISATDSLTNSEQFENFCEYVNIPAIEINSKNYFNKGTVEAAYETTEFTYDANIIRKWFVEELKKLTNVDVFYGMRLMNFQKDNDCFCVNFQNQIEISSPRVLNATYASINQILNFFKYDLFNIKYEICEIILTRVNSKLKNVGITVMDGPFFSVMPFGFSGTHSLTSVGHTPHETSYNSLPTYSCQSKNKMCTPTQLQNCNLCPAKPESAWTRMHQLSKKYLVPDIEISYIDSLWSVKAIMNAAELDDSRPTVIRKFEELPSFISVLSGKFNTIYDLEDALL</sequence>
<comment type="caution">
    <text evidence="1">The sequence shown here is derived from an EMBL/GenBank/DDBJ whole genome shotgun (WGS) entry which is preliminary data.</text>
</comment>
<protein>
    <submittedName>
        <fullName evidence="1">FAD-dependent oxidoreductase</fullName>
    </submittedName>
</protein>
<proteinExistence type="predicted"/>
<gene>
    <name evidence="1" type="ORF">ACI1P1_10345</name>
</gene>
<evidence type="ECO:0000313" key="1">
    <source>
        <dbReference type="EMBL" id="MFM9328687.1"/>
    </source>
</evidence>
<name>A0ACC7NWC2_9BACL</name>
<keyword evidence="2" id="KW-1185">Reference proteome</keyword>
<organism evidence="1 2">
    <name type="scientific">Paenibacillus mesotrionivorans</name>
    <dbReference type="NCBI Taxonomy" id="3160968"/>
    <lineage>
        <taxon>Bacteria</taxon>
        <taxon>Bacillati</taxon>
        <taxon>Bacillota</taxon>
        <taxon>Bacilli</taxon>
        <taxon>Bacillales</taxon>
        <taxon>Paenibacillaceae</taxon>
        <taxon>Paenibacillus</taxon>
    </lineage>
</organism>
<reference evidence="1" key="1">
    <citation type="submission" date="2024-12" db="EMBL/GenBank/DDBJ databases">
        <authorList>
            <person name="Wu N."/>
        </authorList>
    </citation>
    <scope>NUCLEOTIDE SEQUENCE</scope>
    <source>
        <strain evidence="1">P15</strain>
    </source>
</reference>
<accession>A0ACC7NWC2</accession>